<feature type="transmembrane region" description="Helical" evidence="2">
    <location>
        <begin position="40"/>
        <end position="61"/>
    </location>
</feature>
<dbReference type="RefSeq" id="WP_345238639.1">
    <property type="nucleotide sequence ID" value="NZ_BAABFH010000001.1"/>
</dbReference>
<keyword evidence="4" id="KW-1185">Reference proteome</keyword>
<protein>
    <recommendedName>
        <fullName evidence="5">DUF3592 domain-containing protein</fullName>
    </recommendedName>
</protein>
<accession>A0A853AE64</accession>
<feature type="transmembrane region" description="Helical" evidence="2">
    <location>
        <begin position="138"/>
        <end position="159"/>
    </location>
</feature>
<organism evidence="3 4">
    <name type="scientific">Saccharopolyspora hordei</name>
    <dbReference type="NCBI Taxonomy" id="1838"/>
    <lineage>
        <taxon>Bacteria</taxon>
        <taxon>Bacillati</taxon>
        <taxon>Actinomycetota</taxon>
        <taxon>Actinomycetes</taxon>
        <taxon>Pseudonocardiales</taxon>
        <taxon>Pseudonocardiaceae</taxon>
        <taxon>Saccharopolyspora</taxon>
    </lineage>
</organism>
<sequence length="165" mass="17859">MASDAVAPDAADLVTGSSTEGDRSVARPSRRKAWARAARGVLVVGVLMTAMGLSIIIACFINDRTIEEARGEAVAEVVDTSLTRTVVRFNTDEGRVYIPPNGVLYPEDLQTGQTVRVEYDSRNPDLVRVAGRGATLSFLPVGSLLAVVWAVLLPLYWLFRRAATR</sequence>
<gene>
    <name evidence="3" type="ORF">HNR68_001055</name>
</gene>
<dbReference type="Proteomes" id="UP000587002">
    <property type="component" value="Unassembled WGS sequence"/>
</dbReference>
<keyword evidence="2" id="KW-1133">Transmembrane helix</keyword>
<proteinExistence type="predicted"/>
<reference evidence="3 4" key="1">
    <citation type="submission" date="2020-07" db="EMBL/GenBank/DDBJ databases">
        <title>Sequencing the genomes of 1000 actinobacteria strains.</title>
        <authorList>
            <person name="Klenk H.-P."/>
        </authorList>
    </citation>
    <scope>NUCLEOTIDE SEQUENCE [LARGE SCALE GENOMIC DNA]</scope>
    <source>
        <strain evidence="3 4">DSM 44065</strain>
    </source>
</reference>
<feature type="region of interest" description="Disordered" evidence="1">
    <location>
        <begin position="1"/>
        <end position="29"/>
    </location>
</feature>
<comment type="caution">
    <text evidence="3">The sequence shown here is derived from an EMBL/GenBank/DDBJ whole genome shotgun (WGS) entry which is preliminary data.</text>
</comment>
<dbReference type="EMBL" id="JACCFJ010000001">
    <property type="protein sequence ID" value="NYI82425.1"/>
    <property type="molecule type" value="Genomic_DNA"/>
</dbReference>
<evidence type="ECO:0000313" key="4">
    <source>
        <dbReference type="Proteomes" id="UP000587002"/>
    </source>
</evidence>
<name>A0A853AE64_9PSEU</name>
<evidence type="ECO:0000256" key="2">
    <source>
        <dbReference type="SAM" id="Phobius"/>
    </source>
</evidence>
<keyword evidence="2" id="KW-0812">Transmembrane</keyword>
<evidence type="ECO:0000313" key="3">
    <source>
        <dbReference type="EMBL" id="NYI82425.1"/>
    </source>
</evidence>
<evidence type="ECO:0008006" key="5">
    <source>
        <dbReference type="Google" id="ProtNLM"/>
    </source>
</evidence>
<keyword evidence="2" id="KW-0472">Membrane</keyword>
<evidence type="ECO:0000256" key="1">
    <source>
        <dbReference type="SAM" id="MobiDB-lite"/>
    </source>
</evidence>
<dbReference type="AlphaFoldDB" id="A0A853AE64"/>